<dbReference type="AlphaFoldDB" id="A0A1I5U6L4"/>
<evidence type="ECO:0000313" key="2">
    <source>
        <dbReference type="Proteomes" id="UP000199031"/>
    </source>
</evidence>
<keyword evidence="2" id="KW-1185">Reference proteome</keyword>
<organism evidence="1 2">
    <name type="scientific">Parafilimonas terrae</name>
    <dbReference type="NCBI Taxonomy" id="1465490"/>
    <lineage>
        <taxon>Bacteria</taxon>
        <taxon>Pseudomonadati</taxon>
        <taxon>Bacteroidota</taxon>
        <taxon>Chitinophagia</taxon>
        <taxon>Chitinophagales</taxon>
        <taxon>Chitinophagaceae</taxon>
        <taxon>Parafilimonas</taxon>
    </lineage>
</organism>
<dbReference type="Proteomes" id="UP000199031">
    <property type="component" value="Unassembled WGS sequence"/>
</dbReference>
<dbReference type="RefSeq" id="WP_090656535.1">
    <property type="nucleotide sequence ID" value="NZ_FOXQ01000003.1"/>
</dbReference>
<gene>
    <name evidence="1" type="ORF">SAMN05444277_103103</name>
</gene>
<name>A0A1I5U6L4_9BACT</name>
<proteinExistence type="predicted"/>
<dbReference type="OrthoDB" id="978529at2"/>
<dbReference type="STRING" id="1465490.SAMN05444277_103103"/>
<reference evidence="1 2" key="1">
    <citation type="submission" date="2016-10" db="EMBL/GenBank/DDBJ databases">
        <authorList>
            <person name="de Groot N.N."/>
        </authorList>
    </citation>
    <scope>NUCLEOTIDE SEQUENCE [LARGE SCALE GENOMIC DNA]</scope>
    <source>
        <strain evidence="1 2">DSM 28286</strain>
    </source>
</reference>
<dbReference type="EMBL" id="FOXQ01000003">
    <property type="protein sequence ID" value="SFP90928.1"/>
    <property type="molecule type" value="Genomic_DNA"/>
</dbReference>
<accession>A0A1I5U6L4</accession>
<protein>
    <submittedName>
        <fullName evidence="1">Uncharacterized protein</fullName>
    </submittedName>
</protein>
<sequence>MGYYIRVLGSQDPNIHIDELIQSLKADGLAAKFELSSTEEPGRWTILNILNADGEPLAQLERNLIVEGELGKEELDEFKEDIQNYKPISAVKWLTNYFDKVKVIYAFQMLNAAFDDGNFEIVSSIKTKIWNKTKGILQTDNEGFSNEDGYHILWQFSDTVTGDWSCAVRNWLGNWDMFVMDLGDKNQRQEFQDGKIPKKAKRL</sequence>
<evidence type="ECO:0000313" key="1">
    <source>
        <dbReference type="EMBL" id="SFP90928.1"/>
    </source>
</evidence>